<reference evidence="2 3" key="1">
    <citation type="submission" date="2023-09" db="EMBL/GenBank/DDBJ databases">
        <title>Nesidiocoris tenuis whole genome shotgun sequence.</title>
        <authorList>
            <person name="Shibata T."/>
            <person name="Shimoda M."/>
            <person name="Kobayashi T."/>
            <person name="Uehara T."/>
        </authorList>
    </citation>
    <scope>NUCLEOTIDE SEQUENCE [LARGE SCALE GENOMIC DNA]</scope>
    <source>
        <strain evidence="2 3">Japan</strain>
    </source>
</reference>
<dbReference type="EMBL" id="AP028911">
    <property type="protein sequence ID" value="BES92535.1"/>
    <property type="molecule type" value="Genomic_DNA"/>
</dbReference>
<name>A0ABN7ANQ4_9HEMI</name>
<dbReference type="Proteomes" id="UP001307889">
    <property type="component" value="Chromosome 3"/>
</dbReference>
<evidence type="ECO:0000256" key="1">
    <source>
        <dbReference type="SAM" id="MobiDB-lite"/>
    </source>
</evidence>
<evidence type="ECO:0000313" key="3">
    <source>
        <dbReference type="Proteomes" id="UP001307889"/>
    </source>
</evidence>
<sequence>MPTRDWESSDDLLSSGGTPTSSSGFSRKTFNACSPLQRRVCKKNIRGKNGQKSSDLALASALSNYPYESLKPEGSRLGILRCTCLRKNSSYPGSSTSLDVWRLFAVLCSTSSSSFFSSLLLQQRLPL</sequence>
<keyword evidence="3" id="KW-1185">Reference proteome</keyword>
<feature type="region of interest" description="Disordered" evidence="1">
    <location>
        <begin position="1"/>
        <end position="29"/>
    </location>
</feature>
<protein>
    <submittedName>
        <fullName evidence="2">Uncharacterized protein</fullName>
    </submittedName>
</protein>
<proteinExistence type="predicted"/>
<feature type="compositionally biased region" description="Low complexity" evidence="1">
    <location>
        <begin position="14"/>
        <end position="26"/>
    </location>
</feature>
<organism evidence="2 3">
    <name type="scientific">Nesidiocoris tenuis</name>
    <dbReference type="NCBI Taxonomy" id="355587"/>
    <lineage>
        <taxon>Eukaryota</taxon>
        <taxon>Metazoa</taxon>
        <taxon>Ecdysozoa</taxon>
        <taxon>Arthropoda</taxon>
        <taxon>Hexapoda</taxon>
        <taxon>Insecta</taxon>
        <taxon>Pterygota</taxon>
        <taxon>Neoptera</taxon>
        <taxon>Paraneoptera</taxon>
        <taxon>Hemiptera</taxon>
        <taxon>Heteroptera</taxon>
        <taxon>Panheteroptera</taxon>
        <taxon>Cimicomorpha</taxon>
        <taxon>Miridae</taxon>
        <taxon>Dicyphina</taxon>
        <taxon>Nesidiocoris</taxon>
    </lineage>
</organism>
<accession>A0ABN7ANQ4</accession>
<evidence type="ECO:0000313" key="2">
    <source>
        <dbReference type="EMBL" id="BES92535.1"/>
    </source>
</evidence>
<gene>
    <name evidence="2" type="ORF">NTJ_05344</name>
</gene>